<protein>
    <recommendedName>
        <fullName evidence="3">Aldehyde dehydrogenase family protein</fullName>
    </recommendedName>
</protein>
<evidence type="ECO:0000313" key="1">
    <source>
        <dbReference type="EMBL" id="MFC3229813.1"/>
    </source>
</evidence>
<dbReference type="Proteomes" id="UP001595528">
    <property type="component" value="Unassembled WGS sequence"/>
</dbReference>
<proteinExistence type="predicted"/>
<comment type="caution">
    <text evidence="1">The sequence shown here is derived from an EMBL/GenBank/DDBJ whole genome shotgun (WGS) entry which is preliminary data.</text>
</comment>
<evidence type="ECO:0000313" key="2">
    <source>
        <dbReference type="Proteomes" id="UP001595528"/>
    </source>
</evidence>
<accession>A0ABV7L641</accession>
<evidence type="ECO:0008006" key="3">
    <source>
        <dbReference type="Google" id="ProtNLM"/>
    </source>
</evidence>
<sequence length="89" mass="10173">MDGIAATDKAMEAAASALDPDAWANMPGCADEELMRRRRTCRRIAKLVIDSYQKVVDESEEARNRDRARRVMREGLDDPRISLSDFMRQ</sequence>
<name>A0ABV7L641_9PROT</name>
<reference evidence="2" key="1">
    <citation type="journal article" date="2019" name="Int. J. Syst. Evol. Microbiol.">
        <title>The Global Catalogue of Microorganisms (GCM) 10K type strain sequencing project: providing services to taxonomists for standard genome sequencing and annotation.</title>
        <authorList>
            <consortium name="The Broad Institute Genomics Platform"/>
            <consortium name="The Broad Institute Genome Sequencing Center for Infectious Disease"/>
            <person name="Wu L."/>
            <person name="Ma J."/>
        </authorList>
    </citation>
    <scope>NUCLEOTIDE SEQUENCE [LARGE SCALE GENOMIC DNA]</scope>
    <source>
        <strain evidence="2">KCTC 42964</strain>
    </source>
</reference>
<organism evidence="1 2">
    <name type="scientific">Marinibaculum pumilum</name>
    <dbReference type="NCBI Taxonomy" id="1766165"/>
    <lineage>
        <taxon>Bacteria</taxon>
        <taxon>Pseudomonadati</taxon>
        <taxon>Pseudomonadota</taxon>
        <taxon>Alphaproteobacteria</taxon>
        <taxon>Rhodospirillales</taxon>
        <taxon>Rhodospirillaceae</taxon>
        <taxon>Marinibaculum</taxon>
    </lineage>
</organism>
<gene>
    <name evidence="1" type="ORF">ACFOGJ_21365</name>
</gene>
<dbReference type="EMBL" id="JBHRTR010000034">
    <property type="protein sequence ID" value="MFC3229813.1"/>
    <property type="molecule type" value="Genomic_DNA"/>
</dbReference>
<dbReference type="RefSeq" id="WP_379904368.1">
    <property type="nucleotide sequence ID" value="NZ_JBHRTR010000034.1"/>
</dbReference>
<keyword evidence="2" id="KW-1185">Reference proteome</keyword>